<dbReference type="InterPro" id="IPR004869">
    <property type="entry name" value="MMPL_dom"/>
</dbReference>
<evidence type="ECO:0000256" key="4">
    <source>
        <dbReference type="ARBA" id="ARBA00022692"/>
    </source>
</evidence>
<organism evidence="10 11">
    <name type="scientific">Alicyclobacillus cycloheptanicus</name>
    <dbReference type="NCBI Taxonomy" id="1457"/>
    <lineage>
        <taxon>Bacteria</taxon>
        <taxon>Bacillati</taxon>
        <taxon>Bacillota</taxon>
        <taxon>Bacilli</taxon>
        <taxon>Bacillales</taxon>
        <taxon>Alicyclobacillaceae</taxon>
        <taxon>Alicyclobacillus</taxon>
    </lineage>
</organism>
<evidence type="ECO:0000256" key="3">
    <source>
        <dbReference type="ARBA" id="ARBA00022475"/>
    </source>
</evidence>
<feature type="transmembrane region" description="Helical" evidence="8">
    <location>
        <begin position="301"/>
        <end position="325"/>
    </location>
</feature>
<feature type="transmembrane region" description="Helical" evidence="8">
    <location>
        <begin position="393"/>
        <end position="410"/>
    </location>
</feature>
<evidence type="ECO:0000256" key="6">
    <source>
        <dbReference type="ARBA" id="ARBA00023136"/>
    </source>
</evidence>
<dbReference type="Gene3D" id="1.10.287.950">
    <property type="entry name" value="Methyl-accepting chemotaxis protein"/>
    <property type="match status" value="2"/>
</dbReference>
<dbReference type="InterPro" id="IPR023908">
    <property type="entry name" value="xxxLxxG_rpt"/>
</dbReference>
<feature type="transmembrane region" description="Helical" evidence="8">
    <location>
        <begin position="229"/>
        <end position="250"/>
    </location>
</feature>
<feature type="transmembrane region" description="Helical" evidence="8">
    <location>
        <begin position="1004"/>
        <end position="1027"/>
    </location>
</feature>
<protein>
    <submittedName>
        <fullName evidence="10">RND superfamily putative drug exporter</fullName>
    </submittedName>
</protein>
<feature type="transmembrane region" description="Helical" evidence="8">
    <location>
        <begin position="962"/>
        <end position="983"/>
    </location>
</feature>
<keyword evidence="11" id="KW-1185">Reference proteome</keyword>
<evidence type="ECO:0000313" key="10">
    <source>
        <dbReference type="EMBL" id="MDQ0190674.1"/>
    </source>
</evidence>
<feature type="transmembrane region" description="Helical" evidence="8">
    <location>
        <begin position="337"/>
        <end position="360"/>
    </location>
</feature>
<feature type="transmembrane region" description="Helical" evidence="8">
    <location>
        <begin position="262"/>
        <end position="280"/>
    </location>
</feature>
<dbReference type="EMBL" id="JAUSTP010000022">
    <property type="protein sequence ID" value="MDQ0190674.1"/>
    <property type="molecule type" value="Genomic_DNA"/>
</dbReference>
<feature type="transmembrane region" description="Helical" evidence="8">
    <location>
        <begin position="31"/>
        <end position="51"/>
    </location>
</feature>
<dbReference type="RefSeq" id="WP_274454973.1">
    <property type="nucleotide sequence ID" value="NZ_CP067097.1"/>
</dbReference>
<feature type="transmembrane region" description="Helical" evidence="8">
    <location>
        <begin position="206"/>
        <end position="222"/>
    </location>
</feature>
<accession>A0ABT9XK37</accession>
<feature type="transmembrane region" description="Helical" evidence="8">
    <location>
        <begin position="1033"/>
        <end position="1060"/>
    </location>
</feature>
<keyword evidence="6 8" id="KW-0472">Membrane</keyword>
<reference evidence="10 11" key="1">
    <citation type="submission" date="2023-07" db="EMBL/GenBank/DDBJ databases">
        <title>Genomic Encyclopedia of Type Strains, Phase IV (KMG-IV): sequencing the most valuable type-strain genomes for metagenomic binning, comparative biology and taxonomic classification.</title>
        <authorList>
            <person name="Goeker M."/>
        </authorList>
    </citation>
    <scope>NUCLEOTIDE SEQUENCE [LARGE SCALE GENOMIC DNA]</scope>
    <source>
        <strain evidence="10 11">DSM 4006</strain>
    </source>
</reference>
<dbReference type="InterPro" id="IPR050545">
    <property type="entry name" value="Mycobact_MmpL"/>
</dbReference>
<dbReference type="SUPFAM" id="SSF82866">
    <property type="entry name" value="Multidrug efflux transporter AcrB transmembrane domain"/>
    <property type="match status" value="2"/>
</dbReference>
<feature type="transmembrane region" description="Helical" evidence="8">
    <location>
        <begin position="926"/>
        <end position="950"/>
    </location>
</feature>
<evidence type="ECO:0000313" key="11">
    <source>
        <dbReference type="Proteomes" id="UP001232973"/>
    </source>
</evidence>
<proteinExistence type="inferred from homology"/>
<evidence type="ECO:0000259" key="9">
    <source>
        <dbReference type="PROSITE" id="PS50156"/>
    </source>
</evidence>
<comment type="similarity">
    <text evidence="2">Belongs to the resistance-nodulation-cell division (RND) (TC 2.A.6) family. MmpL subfamily.</text>
</comment>
<evidence type="ECO:0000256" key="7">
    <source>
        <dbReference type="SAM" id="MobiDB-lite"/>
    </source>
</evidence>
<evidence type="ECO:0000256" key="8">
    <source>
        <dbReference type="SAM" id="Phobius"/>
    </source>
</evidence>
<comment type="caution">
    <text evidence="10">The sequence shown here is derived from an EMBL/GenBank/DDBJ whole genome shotgun (WGS) entry which is preliminary data.</text>
</comment>
<dbReference type="Proteomes" id="UP001232973">
    <property type="component" value="Unassembled WGS sequence"/>
</dbReference>
<comment type="subcellular location">
    <subcellularLocation>
        <location evidence="1">Cell membrane</location>
        <topology evidence="1">Multi-pass membrane protein</topology>
    </subcellularLocation>
</comment>
<evidence type="ECO:0000256" key="2">
    <source>
        <dbReference type="ARBA" id="ARBA00010157"/>
    </source>
</evidence>
<dbReference type="PANTHER" id="PTHR33406:SF6">
    <property type="entry name" value="MEMBRANE PROTEIN YDGH-RELATED"/>
    <property type="match status" value="1"/>
</dbReference>
<keyword evidence="4 8" id="KW-0812">Transmembrane</keyword>
<evidence type="ECO:0000256" key="5">
    <source>
        <dbReference type="ARBA" id="ARBA00022989"/>
    </source>
</evidence>
<keyword evidence="5 8" id="KW-1133">Transmembrane helix</keyword>
<sequence>MTQAPNPRQTHPHGERSFAARYARFITRLRWPIVAFWLVVTAASMFLLPSLNKVVSHTQTTYLPNSSPVVTGQNLLKRVDPGNTSASTAVIAITNPHGLTAADKSYFAAQLAKVDAHRGAYGVNSVQDIANTDKSLASSFVSKDGTTEIALVGFPTSDVDDKTSAALTKLHTVFHAPPSDVKVYFTGDAPIQLDDMQISQSGVDKTAGITVALVLIILLLVFRSVIAPFVTLISIGLSFLITSGVVAWLAERGLPVSSFTQTFLIAVLFGAGTDYSIILMNRFREEMTREHGDKVRALADAVGAVSKTVMFSGATVLVSFAVLYFAKFGLYRSAVGVAIGVAITLITCLTLIPSLMSLLGPSMYWPRRPKPGASHKPSWFWTGTSRIAARRPWWTLLALCVVLIPIALLFTNDRTFNPMDDIPSAPSVSGFKTVSNAFGPGNVMPSQIVLKTSANLRTSAGLTTIENISNALVSLPSISQVDSATRPTGAVVADFQIANQNQQAAAGLGKVQNGLTQLQNQLGAAGAKVSGGSHGSANQLVSGSAQVTSGIQQLGTGLSSLSTGANKLANGASQAANGAAQLQTNLQKLASALQQSEQGASQLSQGLSQSATAANQLQSGTGQLSDAAQQLQQSASALANALAAWAQAHPDAQSDPQWTQIEQLAQAQQTGTQQLAGAAAQVNQDTGQLATGIAKLNTGATQLDQGLTQASGGASQLATGAGKVANGVNSVASGAASVSSGAGKMASSTGALASGSQQVTGGIQTLTSSLGLLSPGLNQAVSGIGQLNSGVSQVKGYLTSSSAAKHEGNPGFYVPASTVTSDASLLKAMNAYISPDGHVAKFTIVLTSNPYSSTAINDVPGIEHAAQVALQSSPVHTGTIYAAGTTPTQAALNQISTQDFTRTVALILIAIFILLVLMLRSIVTPVYIIMSLAGTYFVTMGLLQTLTLHVLHKPGLSWPVPFFVFLLLVALGVDYSIFLMSRYEEEMARGLSPRQAIQTAMGHMGNVIFSAALIMAGTFGSMIAAGVSSLVEIGMSVIIGLLLYFAVMLGFFVPAAATVLGRAHFWPFASERDGDGEPGVRKSRPMGEPNPAE</sequence>
<feature type="region of interest" description="Disordered" evidence="7">
    <location>
        <begin position="1073"/>
        <end position="1093"/>
    </location>
</feature>
<name>A0ABT9XK37_9BACL</name>
<dbReference type="InterPro" id="IPR000731">
    <property type="entry name" value="SSD"/>
</dbReference>
<feature type="transmembrane region" description="Helical" evidence="8">
    <location>
        <begin position="900"/>
        <end position="919"/>
    </location>
</feature>
<feature type="domain" description="SSD" evidence="9">
    <location>
        <begin position="929"/>
        <end position="1058"/>
    </location>
</feature>
<dbReference type="NCBIfam" id="TIGR03057">
    <property type="entry name" value="xxxLxxG_by_4"/>
    <property type="match status" value="1"/>
</dbReference>
<evidence type="ECO:0000256" key="1">
    <source>
        <dbReference type="ARBA" id="ARBA00004651"/>
    </source>
</evidence>
<keyword evidence="3" id="KW-1003">Cell membrane</keyword>
<dbReference type="PROSITE" id="PS50156">
    <property type="entry name" value="SSD"/>
    <property type="match status" value="1"/>
</dbReference>
<dbReference type="Pfam" id="PF03176">
    <property type="entry name" value="MMPL"/>
    <property type="match status" value="2"/>
</dbReference>
<dbReference type="PANTHER" id="PTHR33406">
    <property type="entry name" value="MEMBRANE PROTEIN MJ1562-RELATED"/>
    <property type="match status" value="1"/>
</dbReference>
<dbReference type="Gene3D" id="1.20.1640.10">
    <property type="entry name" value="Multidrug efflux transporter AcrB transmembrane domain"/>
    <property type="match status" value="2"/>
</dbReference>
<gene>
    <name evidence="10" type="ORF">J2S03_002541</name>
</gene>
<dbReference type="SUPFAM" id="SSF58104">
    <property type="entry name" value="Methyl-accepting chemotaxis protein (MCP) signaling domain"/>
    <property type="match status" value="1"/>
</dbReference>